<dbReference type="Gene3D" id="2.60.120.590">
    <property type="entry name" value="Alpha-ketoglutarate-dependent dioxygenase AlkB-like"/>
    <property type="match status" value="1"/>
</dbReference>
<dbReference type="PANTHER" id="PTHR21052:SF0">
    <property type="entry name" value="ALPHA-KETOGLUTARATE-DEPENDENT DIOXYGENASE ALKB HOMOLOG 7, MITOCHONDRIAL"/>
    <property type="match status" value="1"/>
</dbReference>
<feature type="domain" description="Alpha-ketoglutarate-dependent dioxygenase AlkB-like" evidence="1">
    <location>
        <begin position="157"/>
        <end position="241"/>
    </location>
</feature>
<organism evidence="2 3">
    <name type="scientific">Hebeloma cylindrosporum</name>
    <dbReference type="NCBI Taxonomy" id="76867"/>
    <lineage>
        <taxon>Eukaryota</taxon>
        <taxon>Fungi</taxon>
        <taxon>Dikarya</taxon>
        <taxon>Basidiomycota</taxon>
        <taxon>Agaricomycotina</taxon>
        <taxon>Agaricomycetes</taxon>
        <taxon>Agaricomycetidae</taxon>
        <taxon>Agaricales</taxon>
        <taxon>Agaricineae</taxon>
        <taxon>Hymenogastraceae</taxon>
        <taxon>Hebeloma</taxon>
    </lineage>
</organism>
<dbReference type="STRING" id="686832.A0A0C3CZI6"/>
<dbReference type="Pfam" id="PF13532">
    <property type="entry name" value="2OG-FeII_Oxy_2"/>
    <property type="match status" value="1"/>
</dbReference>
<dbReference type="EMBL" id="KN831768">
    <property type="protein sequence ID" value="KIM49261.1"/>
    <property type="molecule type" value="Genomic_DNA"/>
</dbReference>
<reference evidence="2 3" key="1">
    <citation type="submission" date="2014-04" db="EMBL/GenBank/DDBJ databases">
        <authorList>
            <consortium name="DOE Joint Genome Institute"/>
            <person name="Kuo A."/>
            <person name="Gay G."/>
            <person name="Dore J."/>
            <person name="Kohler A."/>
            <person name="Nagy L.G."/>
            <person name="Floudas D."/>
            <person name="Copeland A."/>
            <person name="Barry K.W."/>
            <person name="Cichocki N."/>
            <person name="Veneault-Fourrey C."/>
            <person name="LaButti K."/>
            <person name="Lindquist E.A."/>
            <person name="Lipzen A."/>
            <person name="Lundell T."/>
            <person name="Morin E."/>
            <person name="Murat C."/>
            <person name="Sun H."/>
            <person name="Tunlid A."/>
            <person name="Henrissat B."/>
            <person name="Grigoriev I.V."/>
            <person name="Hibbett D.S."/>
            <person name="Martin F."/>
            <person name="Nordberg H.P."/>
            <person name="Cantor M.N."/>
            <person name="Hua S.X."/>
        </authorList>
    </citation>
    <scope>NUCLEOTIDE SEQUENCE [LARGE SCALE GENOMIC DNA]</scope>
    <source>
        <strain evidence="3">h7</strain>
    </source>
</reference>
<proteinExistence type="predicted"/>
<dbReference type="Proteomes" id="UP000053424">
    <property type="component" value="Unassembled WGS sequence"/>
</dbReference>
<name>A0A0C3CZI6_HEBCY</name>
<dbReference type="InterPro" id="IPR037151">
    <property type="entry name" value="AlkB-like_sf"/>
</dbReference>
<reference evidence="3" key="2">
    <citation type="submission" date="2015-01" db="EMBL/GenBank/DDBJ databases">
        <title>Evolutionary Origins and Diversification of the Mycorrhizal Mutualists.</title>
        <authorList>
            <consortium name="DOE Joint Genome Institute"/>
            <consortium name="Mycorrhizal Genomics Consortium"/>
            <person name="Kohler A."/>
            <person name="Kuo A."/>
            <person name="Nagy L.G."/>
            <person name="Floudas D."/>
            <person name="Copeland A."/>
            <person name="Barry K.W."/>
            <person name="Cichocki N."/>
            <person name="Veneault-Fourrey C."/>
            <person name="LaButti K."/>
            <person name="Lindquist E.A."/>
            <person name="Lipzen A."/>
            <person name="Lundell T."/>
            <person name="Morin E."/>
            <person name="Murat C."/>
            <person name="Riley R."/>
            <person name="Ohm R."/>
            <person name="Sun H."/>
            <person name="Tunlid A."/>
            <person name="Henrissat B."/>
            <person name="Grigoriev I.V."/>
            <person name="Hibbett D.S."/>
            <person name="Martin F."/>
        </authorList>
    </citation>
    <scope>NUCLEOTIDE SEQUENCE [LARGE SCALE GENOMIC DNA]</scope>
    <source>
        <strain evidence="3">h7</strain>
    </source>
</reference>
<protein>
    <recommendedName>
        <fullName evidence="1">Alpha-ketoglutarate-dependent dioxygenase AlkB-like domain-containing protein</fullName>
    </recommendedName>
</protein>
<evidence type="ECO:0000313" key="2">
    <source>
        <dbReference type="EMBL" id="KIM49261.1"/>
    </source>
</evidence>
<dbReference type="GO" id="GO:0005759">
    <property type="term" value="C:mitochondrial matrix"/>
    <property type="evidence" value="ECO:0007669"/>
    <property type="project" value="TreeGrafter"/>
</dbReference>
<sequence>MLSFHFAPRTRLRLFTISTRHSYSDNSASPEQFPPGFTFWPRYFSTKEQETLLAASLYKLDTTERPQSRRKRRNYWSSRESKSRDGLGPLTKLFAPDAMYEFEEGHFDGVIRHFREMHLSSWPVEKFQGLTSVLDKLYALCPTNDVLTHLLHLSSHGDILPHVDNLSASGSWILGVSLGDERILRMKDTENEGQEFSLALPSGSVYLQRDQVRFNYQHSIERKTCGKALGEVGHRLSIMIRDRNTSSPIS</sequence>
<dbReference type="InterPro" id="IPR027450">
    <property type="entry name" value="AlkB-like"/>
</dbReference>
<accession>A0A0C3CZI6</accession>
<dbReference type="OrthoDB" id="28127at2759"/>
<dbReference type="HOGENOM" id="CLU_080229_0_0_1"/>
<dbReference type="AlphaFoldDB" id="A0A0C3CZI6"/>
<evidence type="ECO:0000313" key="3">
    <source>
        <dbReference type="Proteomes" id="UP000053424"/>
    </source>
</evidence>
<gene>
    <name evidence="2" type="ORF">M413DRAFT_438433</name>
</gene>
<dbReference type="GO" id="GO:0016706">
    <property type="term" value="F:2-oxoglutarate-dependent dioxygenase activity"/>
    <property type="evidence" value="ECO:0007669"/>
    <property type="project" value="TreeGrafter"/>
</dbReference>
<dbReference type="GO" id="GO:0006974">
    <property type="term" value="P:DNA damage response"/>
    <property type="evidence" value="ECO:0007669"/>
    <property type="project" value="InterPro"/>
</dbReference>
<evidence type="ECO:0000259" key="1">
    <source>
        <dbReference type="Pfam" id="PF13532"/>
    </source>
</evidence>
<dbReference type="PANTHER" id="PTHR21052">
    <property type="entry name" value="SPERMATOGENESIS ASSOCIATED 11-RELATED"/>
    <property type="match status" value="1"/>
</dbReference>
<dbReference type="GO" id="GO:0006631">
    <property type="term" value="P:fatty acid metabolic process"/>
    <property type="evidence" value="ECO:0007669"/>
    <property type="project" value="TreeGrafter"/>
</dbReference>
<dbReference type="InterPro" id="IPR032870">
    <property type="entry name" value="ALKBH7-like"/>
</dbReference>
<dbReference type="SUPFAM" id="SSF51197">
    <property type="entry name" value="Clavaminate synthase-like"/>
    <property type="match status" value="1"/>
</dbReference>
<keyword evidence="3" id="KW-1185">Reference proteome</keyword>